<dbReference type="RefSeq" id="WP_083561931.1">
    <property type="nucleotide sequence ID" value="NZ_AQQV01000003.1"/>
</dbReference>
<organism evidence="3 4">
    <name type="scientific">Oceanococcus atlanticus</name>
    <dbReference type="NCBI Taxonomy" id="1317117"/>
    <lineage>
        <taxon>Bacteria</taxon>
        <taxon>Pseudomonadati</taxon>
        <taxon>Pseudomonadota</taxon>
        <taxon>Gammaproteobacteria</taxon>
        <taxon>Chromatiales</taxon>
        <taxon>Oceanococcaceae</taxon>
        <taxon>Oceanococcus</taxon>
    </lineage>
</organism>
<dbReference type="AlphaFoldDB" id="A0A1Y1SBB5"/>
<protein>
    <recommendedName>
        <fullName evidence="1">Inner membrane protein</fullName>
    </recommendedName>
</protein>
<dbReference type="PIRSF" id="PIRSF016789">
    <property type="entry name" value="DUF454"/>
    <property type="match status" value="1"/>
</dbReference>
<keyword evidence="1 2" id="KW-0472">Membrane</keyword>
<keyword evidence="1" id="KW-1003">Cell membrane</keyword>
<comment type="caution">
    <text evidence="3">The sequence shown here is derived from an EMBL/GenBank/DDBJ whole genome shotgun (WGS) entry which is preliminary data.</text>
</comment>
<evidence type="ECO:0000256" key="1">
    <source>
        <dbReference type="PIRNR" id="PIRNR016789"/>
    </source>
</evidence>
<dbReference type="GO" id="GO:0005886">
    <property type="term" value="C:plasma membrane"/>
    <property type="evidence" value="ECO:0007669"/>
    <property type="project" value="UniProtKB-SubCell"/>
</dbReference>
<name>A0A1Y1SBB5_9GAMM</name>
<evidence type="ECO:0000313" key="4">
    <source>
        <dbReference type="Proteomes" id="UP000192342"/>
    </source>
</evidence>
<keyword evidence="2" id="KW-0812">Transmembrane</keyword>
<dbReference type="STRING" id="1317117.ATO7_11413"/>
<sequence>MNLKTIGRHLREARVLWFSLGVLSVALGALGVVLPLLPTTPFLLVAAFAFSRSSQRWHDWLHRHRVFGPIIDEWNRHGAINRKTKIIGVGSMIAAFSLSLALKLNPMVLAIQGIALTCSAIFVLTRPSPPEL</sequence>
<keyword evidence="1" id="KW-0997">Cell inner membrane</keyword>
<dbReference type="PANTHER" id="PTHR35813">
    <property type="entry name" value="INNER MEMBRANE PROTEIN YBAN"/>
    <property type="match status" value="1"/>
</dbReference>
<gene>
    <name evidence="3" type="ORF">ATO7_11413</name>
</gene>
<comment type="subcellular location">
    <subcellularLocation>
        <location evidence="1">Cell inner membrane</location>
        <topology evidence="1">Multi-pass membrane protein</topology>
    </subcellularLocation>
</comment>
<accession>A0A1Y1SBB5</accession>
<dbReference type="OrthoDB" id="9816293at2"/>
<evidence type="ECO:0000256" key="2">
    <source>
        <dbReference type="SAM" id="Phobius"/>
    </source>
</evidence>
<dbReference type="PANTHER" id="PTHR35813:SF1">
    <property type="entry name" value="INNER MEMBRANE PROTEIN YBAN"/>
    <property type="match status" value="1"/>
</dbReference>
<dbReference type="Pfam" id="PF04304">
    <property type="entry name" value="DUF454"/>
    <property type="match status" value="1"/>
</dbReference>
<dbReference type="EMBL" id="AQQV01000003">
    <property type="protein sequence ID" value="ORE85898.1"/>
    <property type="molecule type" value="Genomic_DNA"/>
</dbReference>
<dbReference type="InterPro" id="IPR007401">
    <property type="entry name" value="DUF454"/>
</dbReference>
<reference evidence="3 4" key="1">
    <citation type="submission" date="2013-04" db="EMBL/GenBank/DDBJ databases">
        <title>Oceanococcus atlanticus 22II-S10r2 Genome Sequencing.</title>
        <authorList>
            <person name="Lai Q."/>
            <person name="Li G."/>
            <person name="Shao Z."/>
        </authorList>
    </citation>
    <scope>NUCLEOTIDE SEQUENCE [LARGE SCALE GENOMIC DNA]</scope>
    <source>
        <strain evidence="3 4">22II-S10r2</strain>
    </source>
</reference>
<feature type="transmembrane region" description="Helical" evidence="2">
    <location>
        <begin position="20"/>
        <end position="50"/>
    </location>
</feature>
<keyword evidence="2" id="KW-1133">Transmembrane helix</keyword>
<keyword evidence="4" id="KW-1185">Reference proteome</keyword>
<proteinExistence type="predicted"/>
<evidence type="ECO:0000313" key="3">
    <source>
        <dbReference type="EMBL" id="ORE85898.1"/>
    </source>
</evidence>
<dbReference type="Proteomes" id="UP000192342">
    <property type="component" value="Unassembled WGS sequence"/>
</dbReference>